<accession>A0A383D2D6</accession>
<proteinExistence type="predicted"/>
<name>A0A383D2D6_9ZZZZ</name>
<feature type="region of interest" description="Disordered" evidence="1">
    <location>
        <begin position="1"/>
        <end position="91"/>
    </location>
</feature>
<feature type="compositionally biased region" description="Basic and acidic residues" evidence="1">
    <location>
        <begin position="69"/>
        <end position="91"/>
    </location>
</feature>
<protein>
    <submittedName>
        <fullName evidence="2">Uncharacterized protein</fullName>
    </submittedName>
</protein>
<dbReference type="AlphaFoldDB" id="A0A383D2D6"/>
<organism evidence="2">
    <name type="scientific">marine metagenome</name>
    <dbReference type="NCBI Taxonomy" id="408172"/>
    <lineage>
        <taxon>unclassified sequences</taxon>
        <taxon>metagenomes</taxon>
        <taxon>ecological metagenomes</taxon>
    </lineage>
</organism>
<gene>
    <name evidence="2" type="ORF">METZ01_LOCUS491267</name>
</gene>
<dbReference type="EMBL" id="UINC01213570">
    <property type="protein sequence ID" value="SVE38413.1"/>
    <property type="molecule type" value="Genomic_DNA"/>
</dbReference>
<evidence type="ECO:0000313" key="2">
    <source>
        <dbReference type="EMBL" id="SVE38413.1"/>
    </source>
</evidence>
<reference evidence="2" key="1">
    <citation type="submission" date="2018-05" db="EMBL/GenBank/DDBJ databases">
        <authorList>
            <person name="Lanie J.A."/>
            <person name="Ng W.-L."/>
            <person name="Kazmierczak K.M."/>
            <person name="Andrzejewski T.M."/>
            <person name="Davidsen T.M."/>
            <person name="Wayne K.J."/>
            <person name="Tettelin H."/>
            <person name="Glass J.I."/>
            <person name="Rusch D."/>
            <person name="Podicherti R."/>
            <person name="Tsui H.-C.T."/>
            <person name="Winkler M.E."/>
        </authorList>
    </citation>
    <scope>NUCLEOTIDE SEQUENCE</scope>
</reference>
<feature type="non-terminal residue" evidence="2">
    <location>
        <position position="91"/>
    </location>
</feature>
<feature type="compositionally biased region" description="Basic residues" evidence="1">
    <location>
        <begin position="40"/>
        <end position="51"/>
    </location>
</feature>
<sequence>MSEESETDLSLDLQFLPEWAQEDSGKNKYASHSGDDRKSGAHKGQRRGRNNHRQDDRKGRSGGRPKGKGGRDGNNDSERRKSDSQKLRGRR</sequence>
<evidence type="ECO:0000256" key="1">
    <source>
        <dbReference type="SAM" id="MobiDB-lite"/>
    </source>
</evidence>